<organism evidence="1 2">
    <name type="scientific">Catharanthus roseus</name>
    <name type="common">Madagascar periwinkle</name>
    <name type="synonym">Vinca rosea</name>
    <dbReference type="NCBI Taxonomy" id="4058"/>
    <lineage>
        <taxon>Eukaryota</taxon>
        <taxon>Viridiplantae</taxon>
        <taxon>Streptophyta</taxon>
        <taxon>Embryophyta</taxon>
        <taxon>Tracheophyta</taxon>
        <taxon>Spermatophyta</taxon>
        <taxon>Magnoliopsida</taxon>
        <taxon>eudicotyledons</taxon>
        <taxon>Gunneridae</taxon>
        <taxon>Pentapetalae</taxon>
        <taxon>asterids</taxon>
        <taxon>lamiids</taxon>
        <taxon>Gentianales</taxon>
        <taxon>Apocynaceae</taxon>
        <taxon>Rauvolfioideae</taxon>
        <taxon>Vinceae</taxon>
        <taxon>Catharanthinae</taxon>
        <taxon>Catharanthus</taxon>
    </lineage>
</organism>
<accession>A0ACC0C707</accession>
<evidence type="ECO:0000313" key="1">
    <source>
        <dbReference type="EMBL" id="KAI5680657.1"/>
    </source>
</evidence>
<comment type="caution">
    <text evidence="1">The sequence shown here is derived from an EMBL/GenBank/DDBJ whole genome shotgun (WGS) entry which is preliminary data.</text>
</comment>
<gene>
    <name evidence="1" type="ORF">M9H77_01884</name>
</gene>
<protein>
    <submittedName>
        <fullName evidence="1">Uncharacterized protein</fullName>
    </submittedName>
</protein>
<keyword evidence="2" id="KW-1185">Reference proteome</keyword>
<dbReference type="EMBL" id="CM044701">
    <property type="protein sequence ID" value="KAI5680657.1"/>
    <property type="molecule type" value="Genomic_DNA"/>
</dbReference>
<reference evidence="2" key="1">
    <citation type="journal article" date="2023" name="Nat. Plants">
        <title>Single-cell RNA sequencing provides a high-resolution roadmap for understanding the multicellular compartmentation of specialized metabolism.</title>
        <authorList>
            <person name="Sun S."/>
            <person name="Shen X."/>
            <person name="Li Y."/>
            <person name="Li Y."/>
            <person name="Wang S."/>
            <person name="Li R."/>
            <person name="Zhang H."/>
            <person name="Shen G."/>
            <person name="Guo B."/>
            <person name="Wei J."/>
            <person name="Xu J."/>
            <person name="St-Pierre B."/>
            <person name="Chen S."/>
            <person name="Sun C."/>
        </authorList>
    </citation>
    <scope>NUCLEOTIDE SEQUENCE [LARGE SCALE GENOMIC DNA]</scope>
</reference>
<dbReference type="Proteomes" id="UP001060085">
    <property type="component" value="Linkage Group LG01"/>
</dbReference>
<evidence type="ECO:0000313" key="2">
    <source>
        <dbReference type="Proteomes" id="UP001060085"/>
    </source>
</evidence>
<name>A0ACC0C707_CATRO</name>
<proteinExistence type="predicted"/>
<sequence length="139" mass="15490">MECHGKYILKISPVAPPPVVDVPLLALLPEQPDQPFSRYSFPNTTLVTSMSSSILTKSTLSPRSPGKQESRVSLSSSPSRVSLKYSPETMVKKTTKDNRLQQGGVAEKDRRSDRSSDTANRTKEREETEIETTLPRSQR</sequence>